<dbReference type="InterPro" id="IPR013822">
    <property type="entry name" value="Signal_recog_particl_SRP54_hlx"/>
</dbReference>
<keyword evidence="4" id="KW-0963">Cytoplasm</keyword>
<name>A0A381VHU8_9ZZZZ</name>
<dbReference type="SMART" id="SM00382">
    <property type="entry name" value="AAA"/>
    <property type="match status" value="1"/>
</dbReference>
<reference evidence="15" key="1">
    <citation type="submission" date="2018-05" db="EMBL/GenBank/DDBJ databases">
        <authorList>
            <person name="Lanie J.A."/>
            <person name="Ng W.-L."/>
            <person name="Kazmierczak K.M."/>
            <person name="Andrzejewski T.M."/>
            <person name="Davidsen T.M."/>
            <person name="Wayne K.J."/>
            <person name="Tettelin H."/>
            <person name="Glass J.I."/>
            <person name="Rusch D."/>
            <person name="Podicherti R."/>
            <person name="Tsui H.-C.T."/>
            <person name="Winkler M.E."/>
        </authorList>
    </citation>
    <scope>NUCLEOTIDE SEQUENCE</scope>
</reference>
<dbReference type="GO" id="GO:0005047">
    <property type="term" value="F:signal recognition particle binding"/>
    <property type="evidence" value="ECO:0007669"/>
    <property type="project" value="TreeGrafter"/>
</dbReference>
<dbReference type="InterPro" id="IPR004390">
    <property type="entry name" value="SR_rcpt_FtsY"/>
</dbReference>
<evidence type="ECO:0000313" key="15">
    <source>
        <dbReference type="EMBL" id="SVA39358.1"/>
    </source>
</evidence>
<dbReference type="Pfam" id="PF00448">
    <property type="entry name" value="SRP54"/>
    <property type="match status" value="1"/>
</dbReference>
<comment type="similarity">
    <text evidence="2">Belongs to the GTP-binding SRP family.</text>
</comment>
<dbReference type="GO" id="GO:0006614">
    <property type="term" value="P:SRP-dependent cotranslational protein targeting to membrane"/>
    <property type="evidence" value="ECO:0007669"/>
    <property type="project" value="InterPro"/>
</dbReference>
<keyword evidence="9" id="KW-0675">Receptor</keyword>
<dbReference type="GO" id="GO:0005525">
    <property type="term" value="F:GTP binding"/>
    <property type="evidence" value="ECO:0007669"/>
    <property type="project" value="UniProtKB-KW"/>
</dbReference>
<dbReference type="AlphaFoldDB" id="A0A381VHU8"/>
<dbReference type="Pfam" id="PF02881">
    <property type="entry name" value="SRP54_N"/>
    <property type="match status" value="1"/>
</dbReference>
<dbReference type="Gene3D" id="1.20.120.140">
    <property type="entry name" value="Signal recognition particle SRP54, nucleotide-binding domain"/>
    <property type="match status" value="1"/>
</dbReference>
<dbReference type="InterPro" id="IPR036225">
    <property type="entry name" value="SRP/SRP_N"/>
</dbReference>
<dbReference type="GO" id="GO:0005737">
    <property type="term" value="C:cytoplasm"/>
    <property type="evidence" value="ECO:0007669"/>
    <property type="project" value="UniProtKB-ARBA"/>
</dbReference>
<dbReference type="SUPFAM" id="SSF47364">
    <property type="entry name" value="Domain of the SRP/SRP receptor G-proteins"/>
    <property type="match status" value="1"/>
</dbReference>
<evidence type="ECO:0008006" key="16">
    <source>
        <dbReference type="Google" id="ProtNLM"/>
    </source>
</evidence>
<feature type="domain" description="AAA+ ATPase" evidence="12">
    <location>
        <begin position="255"/>
        <end position="392"/>
    </location>
</feature>
<comment type="subcellular location">
    <subcellularLocation>
        <location evidence="1">Cell membrane</location>
        <topology evidence="1">Peripheral membrane protein</topology>
        <orientation evidence="1">Cytoplasmic side</orientation>
    </subcellularLocation>
</comment>
<organism evidence="15">
    <name type="scientific">marine metagenome</name>
    <dbReference type="NCBI Taxonomy" id="408172"/>
    <lineage>
        <taxon>unclassified sequences</taxon>
        <taxon>metagenomes</taxon>
        <taxon>ecological metagenomes</taxon>
    </lineage>
</organism>
<evidence type="ECO:0000256" key="10">
    <source>
        <dbReference type="SAM" id="Coils"/>
    </source>
</evidence>
<evidence type="ECO:0000256" key="5">
    <source>
        <dbReference type="ARBA" id="ARBA00022741"/>
    </source>
</evidence>
<keyword evidence="10" id="KW-0175">Coiled coil</keyword>
<proteinExistence type="inferred from homology"/>
<feature type="transmembrane region" description="Helical" evidence="11">
    <location>
        <begin position="37"/>
        <end position="58"/>
    </location>
</feature>
<dbReference type="GO" id="GO:0005886">
    <property type="term" value="C:plasma membrane"/>
    <property type="evidence" value="ECO:0007669"/>
    <property type="project" value="UniProtKB-SubCell"/>
</dbReference>
<keyword evidence="5" id="KW-0547">Nucleotide-binding</keyword>
<evidence type="ECO:0000256" key="4">
    <source>
        <dbReference type="ARBA" id="ARBA00022490"/>
    </source>
</evidence>
<evidence type="ECO:0000259" key="13">
    <source>
        <dbReference type="SMART" id="SM00962"/>
    </source>
</evidence>
<dbReference type="InterPro" id="IPR027417">
    <property type="entry name" value="P-loop_NTPase"/>
</dbReference>
<evidence type="ECO:0000259" key="14">
    <source>
        <dbReference type="SMART" id="SM00963"/>
    </source>
</evidence>
<sequence>MFAEELKQLFFPFLEEVNFLFSRIFNKGVPISNEMTIFIFAVCIALLFIFIFSMWFLLRRKSRNEKDLEQTSSKIKKKSLEHLKKERDKELDLRIKEEKKLQESKQATQLEKAQQREKVIQDQIASLEEQKQSIQVLHRDLTDAQIPPEKLGQSDPLLDRLRDGVDKTRKHILNNLSDAVLGKKEINDEVLDDLEEVLISSDIGPETTQRILEAITKKVERDELNNPQVLQSEIEQEIQRIMSKKYQVPGTSDRKPLILLFVGVNGVGKTTSIGKIAAQYRQQGKKVLMGAGDTFRAAAIEQLAEWSKRADCDIVQKNAGTDPSAVIFESVQKGIDDDYDVVICDTAGRLHTKKNLMEELKKMVRVIRKLIPDAPHEVLLVLDATTGQNAIFQT</sequence>
<evidence type="ECO:0000256" key="9">
    <source>
        <dbReference type="ARBA" id="ARBA00023170"/>
    </source>
</evidence>
<dbReference type="SMART" id="SM00962">
    <property type="entry name" value="SRP54"/>
    <property type="match status" value="1"/>
</dbReference>
<feature type="domain" description="Signal recognition particle SRP54 helical bundle" evidence="14">
    <location>
        <begin position="161"/>
        <end position="242"/>
    </location>
</feature>
<evidence type="ECO:0000256" key="7">
    <source>
        <dbReference type="ARBA" id="ARBA00023134"/>
    </source>
</evidence>
<keyword evidence="3" id="KW-1003">Cell membrane</keyword>
<evidence type="ECO:0000259" key="12">
    <source>
        <dbReference type="SMART" id="SM00382"/>
    </source>
</evidence>
<dbReference type="NCBIfam" id="TIGR00064">
    <property type="entry name" value="ftsY"/>
    <property type="match status" value="1"/>
</dbReference>
<evidence type="ECO:0000256" key="1">
    <source>
        <dbReference type="ARBA" id="ARBA00004413"/>
    </source>
</evidence>
<dbReference type="PANTHER" id="PTHR43134">
    <property type="entry name" value="SIGNAL RECOGNITION PARTICLE RECEPTOR SUBUNIT ALPHA"/>
    <property type="match status" value="1"/>
</dbReference>
<dbReference type="EMBL" id="UINC01008753">
    <property type="protein sequence ID" value="SVA39358.1"/>
    <property type="molecule type" value="Genomic_DNA"/>
</dbReference>
<evidence type="ECO:0000256" key="2">
    <source>
        <dbReference type="ARBA" id="ARBA00008531"/>
    </source>
</evidence>
<gene>
    <name evidence="15" type="ORF">METZ01_LOCUS92212</name>
</gene>
<dbReference type="InterPro" id="IPR000897">
    <property type="entry name" value="SRP54_GTPase_dom"/>
</dbReference>
<keyword evidence="8 11" id="KW-0472">Membrane</keyword>
<dbReference type="Gene3D" id="3.40.50.300">
    <property type="entry name" value="P-loop containing nucleotide triphosphate hydrolases"/>
    <property type="match status" value="1"/>
</dbReference>
<dbReference type="SMART" id="SM00963">
    <property type="entry name" value="SRP54_N"/>
    <property type="match status" value="1"/>
</dbReference>
<evidence type="ECO:0000256" key="6">
    <source>
        <dbReference type="ARBA" id="ARBA00022801"/>
    </source>
</evidence>
<feature type="coiled-coil region" evidence="10">
    <location>
        <begin position="98"/>
        <end position="144"/>
    </location>
</feature>
<keyword evidence="11" id="KW-1133">Transmembrane helix</keyword>
<dbReference type="SUPFAM" id="SSF52540">
    <property type="entry name" value="P-loop containing nucleoside triphosphate hydrolases"/>
    <property type="match status" value="1"/>
</dbReference>
<evidence type="ECO:0000256" key="11">
    <source>
        <dbReference type="SAM" id="Phobius"/>
    </source>
</evidence>
<keyword evidence="11" id="KW-0812">Transmembrane</keyword>
<accession>A0A381VHU8</accession>
<dbReference type="InterPro" id="IPR003593">
    <property type="entry name" value="AAA+_ATPase"/>
</dbReference>
<feature type="domain" description="SRP54-type proteins GTP-binding" evidence="13">
    <location>
        <begin position="256"/>
        <end position="393"/>
    </location>
</feature>
<evidence type="ECO:0000256" key="8">
    <source>
        <dbReference type="ARBA" id="ARBA00023136"/>
    </source>
</evidence>
<keyword evidence="7" id="KW-0342">GTP-binding</keyword>
<evidence type="ECO:0000256" key="3">
    <source>
        <dbReference type="ARBA" id="ARBA00022475"/>
    </source>
</evidence>
<keyword evidence="6" id="KW-0378">Hydrolase</keyword>
<feature type="non-terminal residue" evidence="15">
    <location>
        <position position="394"/>
    </location>
</feature>
<dbReference type="GO" id="GO:0003924">
    <property type="term" value="F:GTPase activity"/>
    <property type="evidence" value="ECO:0007669"/>
    <property type="project" value="TreeGrafter"/>
</dbReference>
<dbReference type="PANTHER" id="PTHR43134:SF1">
    <property type="entry name" value="SIGNAL RECOGNITION PARTICLE RECEPTOR SUBUNIT ALPHA"/>
    <property type="match status" value="1"/>
</dbReference>
<protein>
    <recommendedName>
        <fullName evidence="16">SRP54-type proteins GTP-binding domain-containing protein</fullName>
    </recommendedName>
</protein>
<dbReference type="InterPro" id="IPR042101">
    <property type="entry name" value="SRP54_N_sf"/>
</dbReference>